<dbReference type="Pfam" id="PF01176">
    <property type="entry name" value="eIF-1a"/>
    <property type="match status" value="1"/>
</dbReference>
<accession>A0A1X2HJC9</accession>
<dbReference type="EMBL" id="MCGN01000003">
    <property type="protein sequence ID" value="ORY99158.1"/>
    <property type="molecule type" value="Genomic_DNA"/>
</dbReference>
<evidence type="ECO:0000256" key="3">
    <source>
        <dbReference type="PROSITE-ProRule" id="PRU00181"/>
    </source>
</evidence>
<dbReference type="STRING" id="13706.A0A1X2HJC9"/>
<feature type="region of interest" description="Disordered" evidence="4">
    <location>
        <begin position="97"/>
        <end position="147"/>
    </location>
</feature>
<dbReference type="InterPro" id="IPR012340">
    <property type="entry name" value="NA-bd_OB-fold"/>
</dbReference>
<evidence type="ECO:0000256" key="4">
    <source>
        <dbReference type="SAM" id="MobiDB-lite"/>
    </source>
</evidence>
<dbReference type="PANTHER" id="PTHR21641:SF0">
    <property type="entry name" value="RNA-BINDING PROTEIN EIF1AD-RELATED"/>
    <property type="match status" value="1"/>
</dbReference>
<dbReference type="InParanoid" id="A0A1X2HJC9"/>
<feature type="compositionally biased region" description="Acidic residues" evidence="4">
    <location>
        <begin position="132"/>
        <end position="147"/>
    </location>
</feature>
<dbReference type="Proteomes" id="UP000242180">
    <property type="component" value="Unassembled WGS sequence"/>
</dbReference>
<dbReference type="PANTHER" id="PTHR21641">
    <property type="entry name" value="TRANSLATION INITIATION FACTOR-RELATED"/>
    <property type="match status" value="1"/>
</dbReference>
<evidence type="ECO:0000256" key="1">
    <source>
        <dbReference type="ARBA" id="ARBA00007340"/>
    </source>
</evidence>
<dbReference type="OrthoDB" id="1738325at2759"/>
<keyword evidence="7" id="KW-1185">Reference proteome</keyword>
<gene>
    <name evidence="6" type="ORF">BCR43DRAFT_488830</name>
</gene>
<dbReference type="InterPro" id="IPR006196">
    <property type="entry name" value="RNA-binding_domain_S1_IF1"/>
</dbReference>
<dbReference type="InterPro" id="IPR001253">
    <property type="entry name" value="TIF_eIF-1A"/>
</dbReference>
<keyword evidence="3" id="KW-0396">Initiation factor</keyword>
<keyword evidence="2" id="KW-0694">RNA-binding</keyword>
<evidence type="ECO:0000313" key="7">
    <source>
        <dbReference type="Proteomes" id="UP000242180"/>
    </source>
</evidence>
<dbReference type="Gene3D" id="2.40.50.140">
    <property type="entry name" value="Nucleic acid-binding proteins"/>
    <property type="match status" value="1"/>
</dbReference>
<organism evidence="6 7">
    <name type="scientific">Syncephalastrum racemosum</name>
    <name type="common">Filamentous fungus</name>
    <dbReference type="NCBI Taxonomy" id="13706"/>
    <lineage>
        <taxon>Eukaryota</taxon>
        <taxon>Fungi</taxon>
        <taxon>Fungi incertae sedis</taxon>
        <taxon>Mucoromycota</taxon>
        <taxon>Mucoromycotina</taxon>
        <taxon>Mucoromycetes</taxon>
        <taxon>Mucorales</taxon>
        <taxon>Syncephalastraceae</taxon>
        <taxon>Syncephalastrum</taxon>
    </lineage>
</organism>
<reference evidence="6 7" key="1">
    <citation type="submission" date="2016-07" db="EMBL/GenBank/DDBJ databases">
        <title>Pervasive Adenine N6-methylation of Active Genes in Fungi.</title>
        <authorList>
            <consortium name="DOE Joint Genome Institute"/>
            <person name="Mondo S.J."/>
            <person name="Dannebaum R.O."/>
            <person name="Kuo R.C."/>
            <person name="Labutti K."/>
            <person name="Haridas S."/>
            <person name="Kuo A."/>
            <person name="Salamov A."/>
            <person name="Ahrendt S.R."/>
            <person name="Lipzen A."/>
            <person name="Sullivan W."/>
            <person name="Andreopoulos W.B."/>
            <person name="Clum A."/>
            <person name="Lindquist E."/>
            <person name="Daum C."/>
            <person name="Ramamoorthy G.K."/>
            <person name="Gryganskyi A."/>
            <person name="Culley D."/>
            <person name="Magnuson J.K."/>
            <person name="James T.Y."/>
            <person name="O'Malley M.A."/>
            <person name="Stajich J.E."/>
            <person name="Spatafora J.W."/>
            <person name="Visel A."/>
            <person name="Grigoriev I.V."/>
        </authorList>
    </citation>
    <scope>NUCLEOTIDE SEQUENCE [LARGE SCALE GENOMIC DNA]</scope>
    <source>
        <strain evidence="6 7">NRRL 2496</strain>
    </source>
</reference>
<dbReference type="GO" id="GO:0003723">
    <property type="term" value="F:RNA binding"/>
    <property type="evidence" value="ECO:0007669"/>
    <property type="project" value="UniProtKB-KW"/>
</dbReference>
<dbReference type="InterPro" id="IPR039294">
    <property type="entry name" value="EIF1AD"/>
</dbReference>
<feature type="compositionally biased region" description="Basic and acidic residues" evidence="4">
    <location>
        <begin position="98"/>
        <end position="111"/>
    </location>
</feature>
<evidence type="ECO:0000259" key="5">
    <source>
        <dbReference type="PROSITE" id="PS50832"/>
    </source>
</evidence>
<dbReference type="SUPFAM" id="SSF50249">
    <property type="entry name" value="Nucleic acid-binding proteins"/>
    <property type="match status" value="1"/>
</dbReference>
<name>A0A1X2HJC9_SYNRA</name>
<evidence type="ECO:0000256" key="2">
    <source>
        <dbReference type="ARBA" id="ARBA00022884"/>
    </source>
</evidence>
<feature type="domain" description="S1-like" evidence="5">
    <location>
        <begin position="11"/>
        <end position="88"/>
    </location>
</feature>
<dbReference type="PROSITE" id="PS50832">
    <property type="entry name" value="S1_IF1_TYPE"/>
    <property type="match status" value="1"/>
</dbReference>
<sequence length="147" mass="16968">MGKKQTTSEWLNDDIPELAETQQFARVLGPRGNSQHEVEYTDGSQKLVVLPPKFRNLVWVKRGHYVVVDASTGTTSEKVGGEISYVLSPKHIKKLKEARRWPSEFSDRRSDDEEEEEDDLLFVNRNRHVMSESEESSSEEEDDDEEK</sequence>
<protein>
    <recommendedName>
        <fullName evidence="5">S1-like domain-containing protein</fullName>
    </recommendedName>
</protein>
<evidence type="ECO:0000313" key="6">
    <source>
        <dbReference type="EMBL" id="ORY99158.1"/>
    </source>
</evidence>
<dbReference type="GO" id="GO:0005634">
    <property type="term" value="C:nucleus"/>
    <property type="evidence" value="ECO:0007669"/>
    <property type="project" value="TreeGrafter"/>
</dbReference>
<keyword evidence="3" id="KW-0648">Protein biosynthesis</keyword>
<comment type="similarity">
    <text evidence="1">Belongs to the EIF1AD family.</text>
</comment>
<dbReference type="GO" id="GO:0003743">
    <property type="term" value="F:translation initiation factor activity"/>
    <property type="evidence" value="ECO:0007669"/>
    <property type="project" value="UniProtKB-UniRule"/>
</dbReference>
<dbReference type="SMART" id="SM00652">
    <property type="entry name" value="eIF1a"/>
    <property type="match status" value="1"/>
</dbReference>
<dbReference type="FunCoup" id="A0A1X2HJC9">
    <property type="interactions" value="630"/>
</dbReference>
<proteinExistence type="inferred from homology"/>
<comment type="caution">
    <text evidence="6">The sequence shown here is derived from an EMBL/GenBank/DDBJ whole genome shotgun (WGS) entry which is preliminary data.</text>
</comment>
<dbReference type="OMA" id="FRKNIWV"/>
<dbReference type="AlphaFoldDB" id="A0A1X2HJC9"/>